<gene>
    <name evidence="12" type="ORF">CAPTEDRAFT_161956</name>
</gene>
<dbReference type="InterPro" id="IPR011992">
    <property type="entry name" value="EF-hand-dom_pair"/>
</dbReference>
<feature type="compositionally biased region" description="Polar residues" evidence="9">
    <location>
        <begin position="887"/>
        <end position="896"/>
    </location>
</feature>
<evidence type="ECO:0000259" key="11">
    <source>
        <dbReference type="PROSITE" id="PS50008"/>
    </source>
</evidence>
<dbReference type="InterPro" id="IPR000909">
    <property type="entry name" value="PLipase_C_PInositol-sp_X_dom"/>
</dbReference>
<keyword evidence="3 5" id="KW-0443">Lipid metabolism</keyword>
<evidence type="ECO:0000256" key="6">
    <source>
        <dbReference type="PIRSR" id="PIRSR000956-1"/>
    </source>
</evidence>
<evidence type="ECO:0000256" key="1">
    <source>
        <dbReference type="ARBA" id="ARBA00022801"/>
    </source>
</evidence>
<dbReference type="PROSITE" id="PS50007">
    <property type="entry name" value="PIPLC_X_DOMAIN"/>
    <property type="match status" value="1"/>
</dbReference>
<dbReference type="Pfam" id="PF17787">
    <property type="entry name" value="PH_14"/>
    <property type="match status" value="1"/>
</dbReference>
<dbReference type="GO" id="GO:0005509">
    <property type="term" value="F:calcium ion binding"/>
    <property type="evidence" value="ECO:0007669"/>
    <property type="project" value="UniProtKB-UniRule"/>
</dbReference>
<feature type="region of interest" description="Disordered" evidence="9">
    <location>
        <begin position="1160"/>
        <end position="1180"/>
    </location>
</feature>
<dbReference type="SUPFAM" id="SSF50729">
    <property type="entry name" value="PH domain-like"/>
    <property type="match status" value="1"/>
</dbReference>
<dbReference type="GO" id="GO:0048015">
    <property type="term" value="P:phosphatidylinositol-mediated signaling"/>
    <property type="evidence" value="ECO:0007669"/>
    <property type="project" value="TreeGrafter"/>
</dbReference>
<feature type="domain" description="PI-PLC Y-box" evidence="11">
    <location>
        <begin position="568"/>
        <end position="684"/>
    </location>
</feature>
<dbReference type="FunFam" id="2.30.29.240:FF:000001">
    <property type="entry name" value="1-phosphatidylinositol 4,5-bisphosphate phosphodiesterase"/>
    <property type="match status" value="1"/>
</dbReference>
<dbReference type="InterPro" id="IPR053945">
    <property type="entry name" value="PLCB1-4-like_EFh"/>
</dbReference>
<reference evidence="13" key="3">
    <citation type="submission" date="2015-06" db="UniProtKB">
        <authorList>
            <consortium name="EnsemblMetazoa"/>
        </authorList>
    </citation>
    <scope>IDENTIFICATION</scope>
</reference>
<accession>R7TN52</accession>
<dbReference type="Gene3D" id="3.20.20.190">
    <property type="entry name" value="Phosphatidylinositol (PI) phosphodiesterase"/>
    <property type="match status" value="1"/>
</dbReference>
<dbReference type="GO" id="GO:0004435">
    <property type="term" value="F:phosphatidylinositol-4,5-bisphosphate phospholipase C activity"/>
    <property type="evidence" value="ECO:0007669"/>
    <property type="project" value="UniProtKB-UniRule"/>
</dbReference>
<dbReference type="STRING" id="283909.R7TN52"/>
<dbReference type="InterPro" id="IPR001192">
    <property type="entry name" value="PI-PLC_fam"/>
</dbReference>
<dbReference type="GO" id="GO:0051209">
    <property type="term" value="P:release of sequestered calcium ion into cytosol"/>
    <property type="evidence" value="ECO:0007669"/>
    <property type="project" value="TreeGrafter"/>
</dbReference>
<feature type="compositionally biased region" description="Basic and acidic residues" evidence="9">
    <location>
        <begin position="874"/>
        <end position="885"/>
    </location>
</feature>
<dbReference type="SUPFAM" id="SSF69989">
    <property type="entry name" value="C-terminal domain of PLC-beta"/>
    <property type="match status" value="1"/>
</dbReference>
<organism evidence="12">
    <name type="scientific">Capitella teleta</name>
    <name type="common">Polychaete worm</name>
    <dbReference type="NCBI Taxonomy" id="283909"/>
    <lineage>
        <taxon>Eukaryota</taxon>
        <taxon>Metazoa</taxon>
        <taxon>Spiralia</taxon>
        <taxon>Lophotrochozoa</taxon>
        <taxon>Annelida</taxon>
        <taxon>Polychaeta</taxon>
        <taxon>Sedentaria</taxon>
        <taxon>Scolecida</taxon>
        <taxon>Capitellidae</taxon>
        <taxon>Capitella</taxon>
    </lineage>
</organism>
<keyword evidence="7" id="KW-0106">Calcium</keyword>
<feature type="active site" evidence="6">
    <location>
        <position position="325"/>
    </location>
</feature>
<dbReference type="InterPro" id="IPR017946">
    <property type="entry name" value="PLC-like_Pdiesterase_TIM-brl"/>
</dbReference>
<dbReference type="FunFam" id="1.10.238.10:FF:000024">
    <property type="entry name" value="1-phosphatidylinositol 4,5-bisphosphate phosphodiesterase"/>
    <property type="match status" value="1"/>
</dbReference>
<dbReference type="Pfam" id="PF22631">
    <property type="entry name" value="PLCB1-4-like_EFh"/>
    <property type="match status" value="1"/>
</dbReference>
<keyword evidence="14" id="KW-1185">Reference proteome</keyword>
<comment type="catalytic activity">
    <reaction evidence="5 8">
        <text>a 1,2-diacyl-sn-glycero-3-phospho-(1D-myo-inositol-4,5-bisphosphate) + H2O = 1D-myo-inositol 1,4,5-trisphosphate + a 1,2-diacyl-sn-glycerol + H(+)</text>
        <dbReference type="Rhea" id="RHEA:33179"/>
        <dbReference type="ChEBI" id="CHEBI:15377"/>
        <dbReference type="ChEBI" id="CHEBI:15378"/>
        <dbReference type="ChEBI" id="CHEBI:17815"/>
        <dbReference type="ChEBI" id="CHEBI:58456"/>
        <dbReference type="ChEBI" id="CHEBI:203600"/>
        <dbReference type="EC" id="3.1.4.11"/>
    </reaction>
</comment>
<feature type="compositionally biased region" description="Basic and acidic residues" evidence="9">
    <location>
        <begin position="1160"/>
        <end position="1174"/>
    </location>
</feature>
<dbReference type="InterPro" id="IPR042531">
    <property type="entry name" value="PLC-beta_C_sf"/>
</dbReference>
<dbReference type="EMBL" id="KB309218">
    <property type="protein sequence ID" value="ELT95069.1"/>
    <property type="molecule type" value="Genomic_DNA"/>
</dbReference>
<feature type="domain" description="C2" evidence="10">
    <location>
        <begin position="687"/>
        <end position="812"/>
    </location>
</feature>
<keyword evidence="7" id="KW-0479">Metal-binding</keyword>
<dbReference type="HOGENOM" id="CLU_002738_2_1_1"/>
<protein>
    <recommendedName>
        <fullName evidence="5">1-phosphatidylinositol 4,5-bisphosphate phosphodiesterase</fullName>
        <ecNumber evidence="5">3.1.4.11</ecNumber>
    </recommendedName>
</protein>
<dbReference type="Gene3D" id="1.20.1230.10">
    <property type="entry name" value="Phospholipase C beta, distal C-terminal domain"/>
    <property type="match status" value="1"/>
</dbReference>
<dbReference type="GO" id="GO:0016042">
    <property type="term" value="P:lipid catabolic process"/>
    <property type="evidence" value="ECO:0007669"/>
    <property type="project" value="UniProtKB-KW"/>
</dbReference>
<feature type="binding site" evidence="7">
    <location>
        <position position="326"/>
    </location>
    <ligand>
        <name>Ca(2+)</name>
        <dbReference type="ChEBI" id="CHEBI:29108"/>
    </ligand>
</feature>
<dbReference type="FunFam" id="2.60.40.150:FF:000008">
    <property type="entry name" value="1-phosphatidylinositol 4,5-bisphosphate phosphodiesterase"/>
    <property type="match status" value="1"/>
</dbReference>
<dbReference type="CDD" id="cd16211">
    <property type="entry name" value="EFh_PI-PLCbeta4"/>
    <property type="match status" value="1"/>
</dbReference>
<evidence type="ECO:0000313" key="13">
    <source>
        <dbReference type="EnsemblMetazoa" id="CapteP161956"/>
    </source>
</evidence>
<reference evidence="14" key="1">
    <citation type="submission" date="2012-12" db="EMBL/GenBank/DDBJ databases">
        <authorList>
            <person name="Hellsten U."/>
            <person name="Grimwood J."/>
            <person name="Chapman J.A."/>
            <person name="Shapiro H."/>
            <person name="Aerts A."/>
            <person name="Otillar R.P."/>
            <person name="Terry A.Y."/>
            <person name="Boore J.L."/>
            <person name="Simakov O."/>
            <person name="Marletaz F."/>
            <person name="Cho S.-J."/>
            <person name="Edsinger-Gonzales E."/>
            <person name="Havlak P."/>
            <person name="Kuo D.-H."/>
            <person name="Larsson T."/>
            <person name="Lv J."/>
            <person name="Arendt D."/>
            <person name="Savage R."/>
            <person name="Osoegawa K."/>
            <person name="de Jong P."/>
            <person name="Lindberg D.R."/>
            <person name="Seaver E.C."/>
            <person name="Weisblat D.A."/>
            <person name="Putnam N.H."/>
            <person name="Grigoriev I.V."/>
            <person name="Rokhsar D.S."/>
        </authorList>
    </citation>
    <scope>NUCLEOTIDE SEQUENCE</scope>
    <source>
        <strain evidence="14">I ESC-2004</strain>
    </source>
</reference>
<evidence type="ECO:0000256" key="4">
    <source>
        <dbReference type="ARBA" id="ARBA00023224"/>
    </source>
</evidence>
<dbReference type="EMBL" id="AMQN01011973">
    <property type="status" value="NOT_ANNOTATED_CDS"/>
    <property type="molecule type" value="Genomic_DNA"/>
</dbReference>
<feature type="binding site" evidence="7">
    <location>
        <position position="406"/>
    </location>
    <ligand>
        <name>Ca(2+)</name>
        <dbReference type="ChEBI" id="CHEBI:29108"/>
    </ligand>
</feature>
<dbReference type="PROSITE" id="PS50004">
    <property type="entry name" value="C2"/>
    <property type="match status" value="1"/>
</dbReference>
<feature type="active site" evidence="6">
    <location>
        <position position="372"/>
    </location>
</feature>
<dbReference type="PIRSF" id="PIRSF000956">
    <property type="entry name" value="PLC-beta"/>
    <property type="match status" value="1"/>
</dbReference>
<dbReference type="PANTHER" id="PTHR10336">
    <property type="entry name" value="PHOSPHOINOSITIDE-SPECIFIC PHOSPHOLIPASE C FAMILY PROTEIN"/>
    <property type="match status" value="1"/>
</dbReference>
<dbReference type="SUPFAM" id="SSF47473">
    <property type="entry name" value="EF-hand"/>
    <property type="match status" value="1"/>
</dbReference>
<dbReference type="Gene3D" id="1.10.238.10">
    <property type="entry name" value="EF-hand"/>
    <property type="match status" value="1"/>
</dbReference>
<comment type="cofactor">
    <cofactor evidence="7">
        <name>Ca(2+)</name>
        <dbReference type="ChEBI" id="CHEBI:29108"/>
    </cofactor>
    <text evidence="7">Binds 1 Ca(2+) ion per subunit.</text>
</comment>
<dbReference type="Gene3D" id="2.60.40.150">
    <property type="entry name" value="C2 domain"/>
    <property type="match status" value="1"/>
</dbReference>
<sequence>MAKSYDFQWQIVIPDELQQGCMFDRWEEETGNFEPNCLVKVDEYGFFIYWKSDGKEGQVIECSQVSDIRGGTPPKESRLAAELEARGSGTLDSRTVTVCSGLDLVNITYNNFVAPNEKTAKAWIQCLRKVTHNFKASNVCPMTSLMKHWMKMCFMVNPSGNIPVRSISRTFASGKTEKLIMQCLKDLGFPSGKNEEIEPSLFTFEKFYELYHKICPRSDIEELFKDLSRHKGQLTNKQMVEFLNDRQRDPRLNEILFPFFDRKRVKQLIDTYEPNEDFKEKELLSVDGFCRYLMSDENAPVFLDRLDIYQDMDQPLAHYYINSSHNTYLIGRQFGGKSSVEIYRQVLLAGCRCVELDCWDGKGEDQEPIITHGKAMCTDILLRDVIYAIRDTAFVTSDYPVILSFENHCSKPQQFKIAKYCEDVFGDLLLKKQIDSVPLEPGVPLPSPSQLKRKILIKNKRLKPDVEKRVIFHLKARCFSGDTKDEAHPEGGLAEGSEEKKEATPGEEGPAKEVAPPADDAPALDEEGKEIDVSLEAIQRGTLTEEEEAALMTSYHYTGATTNIHPYLSQLVNYAQPVKFQGFDVAEDKNIHHNMSSFNETVALGYMKQAAIEFVNYNKRQMSRIYPKGNRVDSSNYMPQIFWNAGCQMVSLNFQTPDLAMQLNQGKFEYNGSCGFLLKPDFMRRPDRTFDPFSESPVDGLIAGHCSVQVISGQFLSDKKIGTYVEVDMYGLPTDTIRKEFRTRTVPNNGLNPVYNEEPFVFRKVVLPDLAVLRIAVFEDTGKLIGQRILPLDGLQSGYRHISLRTEGNFPLSLPTVFCCIVLRTYVPEGLGALVDALSAPIQAMSEAEKRAKQMAEMGIDESDISDVPIISSSKDKKQVEKKESAGQANGKQQTTANKEAEEKAAAEKAKKEKEDVGFEPITPELLRTDKQMVKLMKKQQKETDAMKKRHSKEKAQMQKNHCVVVDKMVILHEKEKLSQEKSLEKAIKKKGESNCSDLKSETEDKVQTLVNHHLAKVKGLVADQTQEWSEMIGRQMAEEHTMLSAQVTQQGDLLRTLMESTQAAQRRELELRNERVNKDLKTKQAKASMDSVKSVMADKTIKNKAERDRRIRELNENNTKKFIEERKRQAMLQSRDLESLQKVHAEQAEKLQKALEREMENIEMSHEEAKMASRPETVI</sequence>
<dbReference type="Proteomes" id="UP000014760">
    <property type="component" value="Unassembled WGS sequence"/>
</dbReference>
<dbReference type="SMART" id="SM00239">
    <property type="entry name" value="C2"/>
    <property type="match status" value="1"/>
</dbReference>
<name>R7TN52_CAPTE</name>
<dbReference type="PANTHER" id="PTHR10336:SF36">
    <property type="entry name" value="1-PHOSPHATIDYLINOSITOL 4,5-BISPHOSPHATE PHOSPHODIESTERASE BETA-4"/>
    <property type="match status" value="1"/>
</dbReference>
<dbReference type="CDD" id="cd08591">
    <property type="entry name" value="PI-PLCc_beta"/>
    <property type="match status" value="1"/>
</dbReference>
<dbReference type="CDD" id="cd00275">
    <property type="entry name" value="C2_PLC_like"/>
    <property type="match status" value="1"/>
</dbReference>
<dbReference type="SMART" id="SM00149">
    <property type="entry name" value="PLCYc"/>
    <property type="match status" value="1"/>
</dbReference>
<evidence type="ECO:0000256" key="3">
    <source>
        <dbReference type="ARBA" id="ARBA00023098"/>
    </source>
</evidence>
<evidence type="ECO:0000256" key="8">
    <source>
        <dbReference type="RuleBase" id="RU361133"/>
    </source>
</evidence>
<keyword evidence="1 5" id="KW-0378">Hydrolase</keyword>
<evidence type="ECO:0000256" key="2">
    <source>
        <dbReference type="ARBA" id="ARBA00022963"/>
    </source>
</evidence>
<dbReference type="InterPro" id="IPR037862">
    <property type="entry name" value="PLC-beta_PH"/>
</dbReference>
<keyword evidence="2 5" id="KW-0442">Lipid degradation</keyword>
<dbReference type="SUPFAM" id="SSF49562">
    <property type="entry name" value="C2 domain (Calcium/lipid-binding domain, CaLB)"/>
    <property type="match status" value="1"/>
</dbReference>
<feature type="region of interest" description="Disordered" evidence="9">
    <location>
        <begin position="867"/>
        <end position="915"/>
    </location>
</feature>
<dbReference type="PROSITE" id="PS50008">
    <property type="entry name" value="PIPLC_Y_DOMAIN"/>
    <property type="match status" value="1"/>
</dbReference>
<dbReference type="CDD" id="cd13361">
    <property type="entry name" value="PH_PLC_beta"/>
    <property type="match status" value="1"/>
</dbReference>
<dbReference type="Pfam" id="PF00388">
    <property type="entry name" value="PI-PLC-X"/>
    <property type="match status" value="1"/>
</dbReference>
<feature type="binding site" evidence="7">
    <location>
        <position position="357"/>
    </location>
    <ligand>
        <name>Ca(2+)</name>
        <dbReference type="ChEBI" id="CHEBI:29108"/>
    </ligand>
</feature>
<dbReference type="InterPro" id="IPR035892">
    <property type="entry name" value="C2_domain_sf"/>
</dbReference>
<dbReference type="PRINTS" id="PR00390">
    <property type="entry name" value="PHPHLIPASEC"/>
</dbReference>
<dbReference type="AlphaFoldDB" id="R7TN52"/>
<feature type="compositionally biased region" description="Basic and acidic residues" evidence="9">
    <location>
        <begin position="899"/>
        <end position="915"/>
    </location>
</feature>
<dbReference type="Gene3D" id="2.30.29.240">
    <property type="match status" value="1"/>
</dbReference>
<dbReference type="EC" id="3.1.4.11" evidence="5"/>
<evidence type="ECO:0000256" key="7">
    <source>
        <dbReference type="PIRSR" id="PIRSR000956-2"/>
    </source>
</evidence>
<dbReference type="Pfam" id="PF00168">
    <property type="entry name" value="C2"/>
    <property type="match status" value="1"/>
</dbReference>
<dbReference type="SMART" id="SM00148">
    <property type="entry name" value="PLCXc"/>
    <property type="match status" value="1"/>
</dbReference>
<dbReference type="InterPro" id="IPR000008">
    <property type="entry name" value="C2_dom"/>
</dbReference>
<feature type="binding site" evidence="7">
    <location>
        <position position="355"/>
    </location>
    <ligand>
        <name>Ca(2+)</name>
        <dbReference type="ChEBI" id="CHEBI:29108"/>
    </ligand>
</feature>
<evidence type="ECO:0000259" key="10">
    <source>
        <dbReference type="PROSITE" id="PS50004"/>
    </source>
</evidence>
<dbReference type="SUPFAM" id="SSF51695">
    <property type="entry name" value="PLC-like phosphodiesterases"/>
    <property type="match status" value="1"/>
</dbReference>
<evidence type="ECO:0000313" key="12">
    <source>
        <dbReference type="EMBL" id="ELT95069.1"/>
    </source>
</evidence>
<feature type="compositionally biased region" description="Low complexity" evidence="9">
    <location>
        <begin position="512"/>
        <end position="521"/>
    </location>
</feature>
<keyword evidence="4 5" id="KW-0807">Transducer</keyword>
<proteinExistence type="predicted"/>
<dbReference type="EnsemblMetazoa" id="CapteT161956">
    <property type="protein sequence ID" value="CapteP161956"/>
    <property type="gene ID" value="CapteG161956"/>
</dbReference>
<dbReference type="FunCoup" id="R7TN52">
    <property type="interactions" value="233"/>
</dbReference>
<dbReference type="InterPro" id="IPR016280">
    <property type="entry name" value="PLC-beta"/>
</dbReference>
<dbReference type="InterPro" id="IPR001711">
    <property type="entry name" value="PLipase_C_Pinositol-sp_Y"/>
</dbReference>
<dbReference type="OrthoDB" id="269822at2759"/>
<dbReference type="OMA" id="AMQKAHC"/>
<dbReference type="Pfam" id="PF00387">
    <property type="entry name" value="PI-PLC-Y"/>
    <property type="match status" value="1"/>
</dbReference>
<evidence type="ECO:0000256" key="9">
    <source>
        <dbReference type="SAM" id="MobiDB-lite"/>
    </source>
</evidence>
<evidence type="ECO:0000313" key="14">
    <source>
        <dbReference type="Proteomes" id="UP000014760"/>
    </source>
</evidence>
<reference evidence="12 14" key="2">
    <citation type="journal article" date="2013" name="Nature">
        <title>Insights into bilaterian evolution from three spiralian genomes.</title>
        <authorList>
            <person name="Simakov O."/>
            <person name="Marletaz F."/>
            <person name="Cho S.J."/>
            <person name="Edsinger-Gonzales E."/>
            <person name="Havlak P."/>
            <person name="Hellsten U."/>
            <person name="Kuo D.H."/>
            <person name="Larsson T."/>
            <person name="Lv J."/>
            <person name="Arendt D."/>
            <person name="Savage R."/>
            <person name="Osoegawa K."/>
            <person name="de Jong P."/>
            <person name="Grimwood J."/>
            <person name="Chapman J.A."/>
            <person name="Shapiro H."/>
            <person name="Aerts A."/>
            <person name="Otillar R.P."/>
            <person name="Terry A.Y."/>
            <person name="Boore J.L."/>
            <person name="Grigoriev I.V."/>
            <person name="Lindberg D.R."/>
            <person name="Seaver E.C."/>
            <person name="Weisblat D.A."/>
            <person name="Putnam N.H."/>
            <person name="Rokhsar D.S."/>
        </authorList>
    </citation>
    <scope>NUCLEOTIDE SEQUENCE</scope>
    <source>
        <strain evidence="12 14">I ESC-2004</strain>
    </source>
</reference>
<evidence type="ECO:0000256" key="5">
    <source>
        <dbReference type="PIRNR" id="PIRNR000956"/>
    </source>
</evidence>
<feature type="region of interest" description="Disordered" evidence="9">
    <location>
        <begin position="483"/>
        <end position="524"/>
    </location>
</feature>
<dbReference type="GO" id="GO:0046488">
    <property type="term" value="P:phosphatidylinositol metabolic process"/>
    <property type="evidence" value="ECO:0007669"/>
    <property type="project" value="TreeGrafter"/>
</dbReference>